<proteinExistence type="predicted"/>
<evidence type="ECO:0000256" key="1">
    <source>
        <dbReference type="SAM" id="Coils"/>
    </source>
</evidence>
<feature type="compositionally biased region" description="Polar residues" evidence="2">
    <location>
        <begin position="891"/>
        <end position="906"/>
    </location>
</feature>
<name>A0A1Y1IH11_KLENI</name>
<feature type="compositionally biased region" description="Polar residues" evidence="2">
    <location>
        <begin position="807"/>
        <end position="820"/>
    </location>
</feature>
<feature type="region of interest" description="Disordered" evidence="2">
    <location>
        <begin position="216"/>
        <end position="299"/>
    </location>
</feature>
<keyword evidence="1" id="KW-0175">Coiled coil</keyword>
<feature type="compositionally biased region" description="Polar residues" evidence="2">
    <location>
        <begin position="67"/>
        <end position="77"/>
    </location>
</feature>
<dbReference type="PANTHER" id="PTHR33334:SF5">
    <property type="entry name" value="PROTEIN LNK2"/>
    <property type="match status" value="1"/>
</dbReference>
<gene>
    <name evidence="3" type="ORF">KFL_006050070</name>
</gene>
<feature type="compositionally biased region" description="Polar residues" evidence="2">
    <location>
        <begin position="941"/>
        <end position="950"/>
    </location>
</feature>
<feature type="region of interest" description="Disordered" evidence="2">
    <location>
        <begin position="368"/>
        <end position="584"/>
    </location>
</feature>
<dbReference type="GO" id="GO:0006355">
    <property type="term" value="P:regulation of DNA-templated transcription"/>
    <property type="evidence" value="ECO:0007669"/>
    <property type="project" value="InterPro"/>
</dbReference>
<feature type="compositionally biased region" description="Gly residues" evidence="2">
    <location>
        <begin position="911"/>
        <end position="920"/>
    </location>
</feature>
<dbReference type="PANTHER" id="PTHR33334">
    <property type="entry name" value="PROTEIN LNK1"/>
    <property type="match status" value="1"/>
</dbReference>
<feature type="region of interest" description="Disordered" evidence="2">
    <location>
        <begin position="799"/>
        <end position="824"/>
    </location>
</feature>
<dbReference type="InterPro" id="IPR039928">
    <property type="entry name" value="LNK"/>
</dbReference>
<dbReference type="AlphaFoldDB" id="A0A1Y1IH11"/>
<feature type="compositionally biased region" description="Basic and acidic residues" evidence="2">
    <location>
        <begin position="38"/>
        <end position="49"/>
    </location>
</feature>
<feature type="region of interest" description="Disordered" evidence="2">
    <location>
        <begin position="674"/>
        <end position="699"/>
    </location>
</feature>
<dbReference type="OMA" id="WQANSSF"/>
<evidence type="ECO:0000256" key="2">
    <source>
        <dbReference type="SAM" id="MobiDB-lite"/>
    </source>
</evidence>
<evidence type="ECO:0000313" key="4">
    <source>
        <dbReference type="Proteomes" id="UP000054558"/>
    </source>
</evidence>
<feature type="compositionally biased region" description="Low complexity" evidence="2">
    <location>
        <begin position="461"/>
        <end position="477"/>
    </location>
</feature>
<dbReference type="Proteomes" id="UP000054558">
    <property type="component" value="Unassembled WGS sequence"/>
</dbReference>
<feature type="region of interest" description="Disordered" evidence="2">
    <location>
        <begin position="888"/>
        <end position="967"/>
    </location>
</feature>
<dbReference type="OrthoDB" id="618331at2759"/>
<feature type="coiled-coil region" evidence="1">
    <location>
        <begin position="307"/>
        <end position="346"/>
    </location>
</feature>
<accession>A0A1Y1IH11</accession>
<reference evidence="3 4" key="1">
    <citation type="journal article" date="2014" name="Nat. Commun.">
        <title>Klebsormidium flaccidum genome reveals primary factors for plant terrestrial adaptation.</title>
        <authorList>
            <person name="Hori K."/>
            <person name="Maruyama F."/>
            <person name="Fujisawa T."/>
            <person name="Togashi T."/>
            <person name="Yamamoto N."/>
            <person name="Seo M."/>
            <person name="Sato S."/>
            <person name="Yamada T."/>
            <person name="Mori H."/>
            <person name="Tajima N."/>
            <person name="Moriyama T."/>
            <person name="Ikeuchi M."/>
            <person name="Watanabe M."/>
            <person name="Wada H."/>
            <person name="Kobayashi K."/>
            <person name="Saito M."/>
            <person name="Masuda T."/>
            <person name="Sasaki-Sekimoto Y."/>
            <person name="Mashiguchi K."/>
            <person name="Awai K."/>
            <person name="Shimojima M."/>
            <person name="Masuda S."/>
            <person name="Iwai M."/>
            <person name="Nobusawa T."/>
            <person name="Narise T."/>
            <person name="Kondo S."/>
            <person name="Saito H."/>
            <person name="Sato R."/>
            <person name="Murakawa M."/>
            <person name="Ihara Y."/>
            <person name="Oshima-Yamada Y."/>
            <person name="Ohtaka K."/>
            <person name="Satoh M."/>
            <person name="Sonobe K."/>
            <person name="Ishii M."/>
            <person name="Ohtani R."/>
            <person name="Kanamori-Sato M."/>
            <person name="Honoki R."/>
            <person name="Miyazaki D."/>
            <person name="Mochizuki H."/>
            <person name="Umetsu J."/>
            <person name="Higashi K."/>
            <person name="Shibata D."/>
            <person name="Kamiya Y."/>
            <person name="Sato N."/>
            <person name="Nakamura Y."/>
            <person name="Tabata S."/>
            <person name="Ida S."/>
            <person name="Kurokawa K."/>
            <person name="Ohta H."/>
        </authorList>
    </citation>
    <scope>NUCLEOTIDE SEQUENCE [LARGE SCALE GENOMIC DNA]</scope>
    <source>
        <strain evidence="3 4">NIES-2285</strain>
    </source>
</reference>
<feature type="region of interest" description="Disordered" evidence="2">
    <location>
        <begin position="17"/>
        <end position="101"/>
    </location>
</feature>
<dbReference type="EMBL" id="DF237554">
    <property type="protein sequence ID" value="GAQ90145.1"/>
    <property type="molecule type" value="Genomic_DNA"/>
</dbReference>
<feature type="region of interest" description="Disordered" evidence="2">
    <location>
        <begin position="181"/>
        <end position="204"/>
    </location>
</feature>
<organism evidence="3 4">
    <name type="scientific">Klebsormidium nitens</name>
    <name type="common">Green alga</name>
    <name type="synonym">Ulothrix nitens</name>
    <dbReference type="NCBI Taxonomy" id="105231"/>
    <lineage>
        <taxon>Eukaryota</taxon>
        <taxon>Viridiplantae</taxon>
        <taxon>Streptophyta</taxon>
        <taxon>Klebsormidiophyceae</taxon>
        <taxon>Klebsormidiales</taxon>
        <taxon>Klebsormidiaceae</taxon>
        <taxon>Klebsormidium</taxon>
    </lineage>
</organism>
<keyword evidence="4" id="KW-1185">Reference proteome</keyword>
<dbReference type="GO" id="GO:0007623">
    <property type="term" value="P:circadian rhythm"/>
    <property type="evidence" value="ECO:0007669"/>
    <property type="project" value="InterPro"/>
</dbReference>
<feature type="compositionally biased region" description="Basic and acidic residues" evidence="2">
    <location>
        <begin position="390"/>
        <end position="399"/>
    </location>
</feature>
<sequence>MSSWGYVDQRDANLNSFTTFDDDLGWDGFEGTSSDGIVPDRESPPLEIRKGKRSSRSRSAKFAPPDQRSQNPKSSSADEWEGVRTPSLSPPLSLGNGSNSGLVPSVLDEGFEGSGAITDVVGGSLKGEVDMRLPSGSFTLDNLGSGDLVGMGPGKRLSGAVDYGYEGLGDMDVWFKGPDTSSVPWEQSTPLRNSLSKTDVKVEDDEGDELVAQVLNEDTPSPPHRDFDSGKENQSTLTSDESQSNTLYPFQDENRDWGNSTSGGEGSAGFRHPPKGVRSFQNENGGADVKPNLAGGFEGGVMSSELKEKMQMQLNREKERMNRQIHQQLVKQQKEREEQLRAQQQQGQQLFRKQEAERQFLYMQVQKQQQQQQALGPMVGTSPVPLIPEASKEDLEKLSLELSAAEPRPYPDPAVLELPMSVPSTSGSDDPAVGQDDASIKRARRQAVARRLEQNGKRVPKSPSFSNLSSKGSFSPSQQTSFHAPPPPSPVTLPGGALHHSPPLNPTPPPAMPLRPPPIVLPSEPQMFRPPPGGVTASPVQGLIPTPPMGGPSQGGFPPPQYGQNARLQQQPGLPPGPPAFRPSMYYPPQQMGGAQGTYLSPPGTGQMAWGGNAMVGVDPGLQVPADDDSAEANVFRELEGAMRTLDVGMRLTLRDSLFRLADSASQRAVTSAAASASGSTADTTHSGSNTPGGNGGEKEKVTQMIDRAVANLLYHKQLAPKPEELPPPPQQWGPPQSFSGGYGNGAPMQQMPPPGGQPMMVPALGGMNLPMMSPLPPQDWYWHDTGQGGSQMVSNAQLALPPRPSTGPSNSLQTNSNSGFAPRYKRGRAGVKLKEAAGKSLGGGAMHANPLARRVHTNPVVLGGFPNGGKAPPGGRFGVPKPKEVVKPGTMSSSGASTNLGSETLQRGGLLPGFEGGGKGQKHKSGGEGDVQGSPKLARSSETGKSGVSSICALGGRDQAVVEGGA</sequence>
<feature type="compositionally biased region" description="Basic residues" evidence="2">
    <location>
        <begin position="50"/>
        <end position="59"/>
    </location>
</feature>
<feature type="compositionally biased region" description="Low complexity" evidence="2">
    <location>
        <begin position="86"/>
        <end position="101"/>
    </location>
</feature>
<protein>
    <submittedName>
        <fullName evidence="3">Uncharacterized protein</fullName>
    </submittedName>
</protein>
<dbReference type="STRING" id="105231.A0A1Y1IH11"/>
<feature type="compositionally biased region" description="Pro residues" evidence="2">
    <location>
        <begin position="503"/>
        <end position="520"/>
    </location>
</feature>
<feature type="region of interest" description="Disordered" evidence="2">
    <location>
        <begin position="721"/>
        <end position="755"/>
    </location>
</feature>
<evidence type="ECO:0000313" key="3">
    <source>
        <dbReference type="EMBL" id="GAQ90145.1"/>
    </source>
</evidence>
<feature type="compositionally biased region" description="Low complexity" evidence="2">
    <location>
        <begin position="674"/>
        <end position="687"/>
    </location>
</feature>
<feature type="compositionally biased region" description="Polar residues" evidence="2">
    <location>
        <begin position="181"/>
        <end position="197"/>
    </location>
</feature>
<feature type="compositionally biased region" description="Low complexity" evidence="2">
    <location>
        <begin position="562"/>
        <end position="572"/>
    </location>
</feature>
<feature type="compositionally biased region" description="Polar residues" evidence="2">
    <location>
        <begin position="232"/>
        <end position="248"/>
    </location>
</feature>